<feature type="transmembrane region" description="Helical" evidence="1">
    <location>
        <begin position="21"/>
        <end position="43"/>
    </location>
</feature>
<accession>A0ABT9ZNQ5</accession>
<feature type="transmembrane region" description="Helical" evidence="1">
    <location>
        <begin position="101"/>
        <end position="124"/>
    </location>
</feature>
<keyword evidence="1" id="KW-0472">Membrane</keyword>
<gene>
    <name evidence="2" type="ORF">J2S74_000241</name>
</gene>
<evidence type="ECO:0000256" key="1">
    <source>
        <dbReference type="SAM" id="Phobius"/>
    </source>
</evidence>
<keyword evidence="3" id="KW-1185">Reference proteome</keyword>
<feature type="transmembrane region" description="Helical" evidence="1">
    <location>
        <begin position="58"/>
        <end position="80"/>
    </location>
</feature>
<protein>
    <recommendedName>
        <fullName evidence="4">Ferric oxidoreductase domain-containing protein</fullName>
    </recommendedName>
</protein>
<evidence type="ECO:0000313" key="3">
    <source>
        <dbReference type="Proteomes" id="UP001230005"/>
    </source>
</evidence>
<sequence>MNYYHERNIRPPKYMKLVHFADYYGNSIALYTLLLLIAIGVWLTSPIPSPSWTVDGKMMGWASVIFISITTLHGILWFVITRQSLHLSSNVKQFLSNSIKVVKPLHMMTGMIGLGLAFIHGFAYMPYMTFGVFNSALIVSGFVALVTLLILAIDGIGLMVTPFLSRKVHRWIAVTFLLSLAIHLVIIFI</sequence>
<keyword evidence="1" id="KW-1133">Transmembrane helix</keyword>
<feature type="transmembrane region" description="Helical" evidence="1">
    <location>
        <begin position="171"/>
        <end position="188"/>
    </location>
</feature>
<dbReference type="EMBL" id="JAUSUG010000001">
    <property type="protein sequence ID" value="MDQ0252869.1"/>
    <property type="molecule type" value="Genomic_DNA"/>
</dbReference>
<name>A0ABT9ZNQ5_9BACI</name>
<evidence type="ECO:0000313" key="2">
    <source>
        <dbReference type="EMBL" id="MDQ0252869.1"/>
    </source>
</evidence>
<dbReference type="Proteomes" id="UP001230005">
    <property type="component" value="Unassembled WGS sequence"/>
</dbReference>
<feature type="transmembrane region" description="Helical" evidence="1">
    <location>
        <begin position="136"/>
        <end position="159"/>
    </location>
</feature>
<comment type="caution">
    <text evidence="2">The sequence shown here is derived from an EMBL/GenBank/DDBJ whole genome shotgun (WGS) entry which is preliminary data.</text>
</comment>
<reference evidence="2 3" key="1">
    <citation type="submission" date="2023-07" db="EMBL/GenBank/DDBJ databases">
        <title>Genomic Encyclopedia of Type Strains, Phase IV (KMG-IV): sequencing the most valuable type-strain genomes for metagenomic binning, comparative biology and taxonomic classification.</title>
        <authorList>
            <person name="Goeker M."/>
        </authorList>
    </citation>
    <scope>NUCLEOTIDE SEQUENCE [LARGE SCALE GENOMIC DNA]</scope>
    <source>
        <strain evidence="2 3">DSM 9768</strain>
    </source>
</reference>
<evidence type="ECO:0008006" key="4">
    <source>
        <dbReference type="Google" id="ProtNLM"/>
    </source>
</evidence>
<proteinExistence type="predicted"/>
<keyword evidence="1" id="KW-0812">Transmembrane</keyword>
<dbReference type="RefSeq" id="WP_307320787.1">
    <property type="nucleotide sequence ID" value="NZ_JAUSUG010000001.1"/>
</dbReference>
<organism evidence="2 3">
    <name type="scientific">Evansella vedderi</name>
    <dbReference type="NCBI Taxonomy" id="38282"/>
    <lineage>
        <taxon>Bacteria</taxon>
        <taxon>Bacillati</taxon>
        <taxon>Bacillota</taxon>
        <taxon>Bacilli</taxon>
        <taxon>Bacillales</taxon>
        <taxon>Bacillaceae</taxon>
        <taxon>Evansella</taxon>
    </lineage>
</organism>